<evidence type="ECO:0000256" key="4">
    <source>
        <dbReference type="ARBA" id="ARBA00022801"/>
    </source>
</evidence>
<evidence type="ECO:0000256" key="2">
    <source>
        <dbReference type="ARBA" id="ARBA00004496"/>
    </source>
</evidence>
<keyword evidence="6" id="KW-0539">Nucleus</keyword>
<gene>
    <name evidence="10" type="ORF">Ahy_B08g089803</name>
</gene>
<dbReference type="Pfam" id="PF18117">
    <property type="entry name" value="EDS1_EP"/>
    <property type="match status" value="1"/>
</dbReference>
<dbReference type="GO" id="GO:0005634">
    <property type="term" value="C:nucleus"/>
    <property type="evidence" value="ECO:0007669"/>
    <property type="project" value="UniProtKB-SubCell"/>
</dbReference>
<dbReference type="PANTHER" id="PTHR46898">
    <property type="entry name" value="SENESCENCE-ASSOCIATED CARBOXYLESTERASE 101"/>
    <property type="match status" value="1"/>
</dbReference>
<evidence type="ECO:0000259" key="9">
    <source>
        <dbReference type="Pfam" id="PF18117"/>
    </source>
</evidence>
<evidence type="ECO:0000313" key="11">
    <source>
        <dbReference type="Proteomes" id="UP000289738"/>
    </source>
</evidence>
<dbReference type="InterPro" id="IPR002921">
    <property type="entry name" value="Fungal_lipase-type"/>
</dbReference>
<feature type="domain" description="EDS1 EP" evidence="9">
    <location>
        <begin position="355"/>
        <end position="575"/>
    </location>
</feature>
<keyword evidence="3" id="KW-0963">Cytoplasm</keyword>
<feature type="domain" description="Fungal lipase-type" evidence="8">
    <location>
        <begin position="113"/>
        <end position="208"/>
    </location>
</feature>
<dbReference type="STRING" id="3818.A0A444XYV1"/>
<feature type="coiled-coil region" evidence="7">
    <location>
        <begin position="311"/>
        <end position="338"/>
    </location>
</feature>
<keyword evidence="7" id="KW-0175">Coiled coil</keyword>
<dbReference type="GO" id="GO:0006952">
    <property type="term" value="P:defense response"/>
    <property type="evidence" value="ECO:0007669"/>
    <property type="project" value="UniProtKB-KW"/>
</dbReference>
<proteinExistence type="predicted"/>
<sequence>MTQFNEFSSGIELASYVTSSGLLCRSWNTISSSSIASNEGQRLSWKVHKEEDADLKIIVFETTSQVKLDLVSSLKLKNQNFLHFEFLCTRKNPEFQLNKDAYHLFYENLQSLDELKSHVSLFPFTVSLQITSSTRLIVTGQGLGGSVAILFTLSLLDIFTTGKNRPLCITFGSPLIGDMNLQKAMSRSTTWNSCFLQVVSHKDPLLRMFVGPHATQYMPFGTFLFCSDESSTCFENPESISVVLKAMASIQGENQGFQSSDYGNIVEKLYQKSIYKDLLARGVDMTGCSTLQASIILQLSALGLTPQMQQQKQYNIDINNLVRTIEILEKKYNHQKRTIFDPTKKLNVMKVDMVQLEWYKKDSRNQNIGYYDRYKNMLSTNKFSTSDQDVVNFHKNLTNYWEKMVETAELKPQKEGAAFRTRWLFAGTNYRRMVEPLEIANYYYSNEGYKKSRKSYFETRSKHYKQLEEWLKEGTAAASNSNSTGTRNVESILTFDSCFWAHVEEAFISCKVVKDVKVDVQLKEKAKKKLLEFEDYVYGLLKNYEVSSDIFLRDSSYMTWWNEYEKIDGAVSYSKLGRFMSNANNYNVKYVKGTYNFN</sequence>
<evidence type="ECO:0008006" key="12">
    <source>
        <dbReference type="Google" id="ProtNLM"/>
    </source>
</evidence>
<keyword evidence="5" id="KW-0611">Plant defense</keyword>
<keyword evidence="11" id="KW-1185">Reference proteome</keyword>
<evidence type="ECO:0000256" key="6">
    <source>
        <dbReference type="ARBA" id="ARBA00023242"/>
    </source>
</evidence>
<dbReference type="GO" id="GO:0006629">
    <property type="term" value="P:lipid metabolic process"/>
    <property type="evidence" value="ECO:0007669"/>
    <property type="project" value="InterPro"/>
</dbReference>
<organism evidence="10 11">
    <name type="scientific">Arachis hypogaea</name>
    <name type="common">Peanut</name>
    <dbReference type="NCBI Taxonomy" id="3818"/>
    <lineage>
        <taxon>Eukaryota</taxon>
        <taxon>Viridiplantae</taxon>
        <taxon>Streptophyta</taxon>
        <taxon>Embryophyta</taxon>
        <taxon>Tracheophyta</taxon>
        <taxon>Spermatophyta</taxon>
        <taxon>Magnoliopsida</taxon>
        <taxon>eudicotyledons</taxon>
        <taxon>Gunneridae</taxon>
        <taxon>Pentapetalae</taxon>
        <taxon>rosids</taxon>
        <taxon>fabids</taxon>
        <taxon>Fabales</taxon>
        <taxon>Fabaceae</taxon>
        <taxon>Papilionoideae</taxon>
        <taxon>50 kb inversion clade</taxon>
        <taxon>dalbergioids sensu lato</taxon>
        <taxon>Dalbergieae</taxon>
        <taxon>Pterocarpus clade</taxon>
        <taxon>Arachis</taxon>
    </lineage>
</organism>
<dbReference type="Pfam" id="PF01764">
    <property type="entry name" value="Lipase_3"/>
    <property type="match status" value="1"/>
</dbReference>
<evidence type="ECO:0000256" key="3">
    <source>
        <dbReference type="ARBA" id="ARBA00022490"/>
    </source>
</evidence>
<dbReference type="GO" id="GO:0052689">
    <property type="term" value="F:carboxylic ester hydrolase activity"/>
    <property type="evidence" value="ECO:0007669"/>
    <property type="project" value="InterPro"/>
</dbReference>
<dbReference type="AlphaFoldDB" id="A0A444XYV1"/>
<dbReference type="GO" id="GO:0005737">
    <property type="term" value="C:cytoplasm"/>
    <property type="evidence" value="ECO:0007669"/>
    <property type="project" value="UniProtKB-SubCell"/>
</dbReference>
<dbReference type="EMBL" id="SDMP01000018">
    <property type="protein sequence ID" value="RYQ94850.1"/>
    <property type="molecule type" value="Genomic_DNA"/>
</dbReference>
<dbReference type="InterPro" id="IPR041266">
    <property type="entry name" value="EDS1_EP"/>
</dbReference>
<dbReference type="InterPro" id="IPR044603">
    <property type="entry name" value="SAG101-like"/>
</dbReference>
<comment type="caution">
    <text evidence="10">The sequence shown here is derived from an EMBL/GenBank/DDBJ whole genome shotgun (WGS) entry which is preliminary data.</text>
</comment>
<dbReference type="Gene3D" id="3.40.50.1820">
    <property type="entry name" value="alpha/beta hydrolase"/>
    <property type="match status" value="1"/>
</dbReference>
<keyword evidence="4" id="KW-0378">Hydrolase</keyword>
<comment type="subcellular location">
    <subcellularLocation>
        <location evidence="2">Cytoplasm</location>
    </subcellularLocation>
    <subcellularLocation>
        <location evidence="1">Nucleus</location>
    </subcellularLocation>
</comment>
<evidence type="ECO:0000256" key="1">
    <source>
        <dbReference type="ARBA" id="ARBA00004123"/>
    </source>
</evidence>
<evidence type="ECO:0000259" key="8">
    <source>
        <dbReference type="Pfam" id="PF01764"/>
    </source>
</evidence>
<dbReference type="PANTHER" id="PTHR46898:SF3">
    <property type="entry name" value="FUNGAL LIPASE-LIKE DOMAIN-CONTAINING PROTEIN"/>
    <property type="match status" value="1"/>
</dbReference>
<evidence type="ECO:0000256" key="5">
    <source>
        <dbReference type="ARBA" id="ARBA00022821"/>
    </source>
</evidence>
<name>A0A444XYV1_ARAHY</name>
<dbReference type="InterPro" id="IPR029058">
    <property type="entry name" value="AB_hydrolase_fold"/>
</dbReference>
<dbReference type="SUPFAM" id="SSF53474">
    <property type="entry name" value="alpha/beta-Hydrolases"/>
    <property type="match status" value="1"/>
</dbReference>
<reference evidence="10 11" key="1">
    <citation type="submission" date="2019-01" db="EMBL/GenBank/DDBJ databases">
        <title>Sequencing of cultivated peanut Arachis hypogaea provides insights into genome evolution and oil improvement.</title>
        <authorList>
            <person name="Chen X."/>
        </authorList>
    </citation>
    <scope>NUCLEOTIDE SEQUENCE [LARGE SCALE GENOMIC DNA]</scope>
    <source>
        <strain evidence="11">cv. Fuhuasheng</strain>
        <tissue evidence="10">Leaves</tissue>
    </source>
</reference>
<evidence type="ECO:0000256" key="7">
    <source>
        <dbReference type="SAM" id="Coils"/>
    </source>
</evidence>
<dbReference type="Proteomes" id="UP000289738">
    <property type="component" value="Chromosome B08"/>
</dbReference>
<accession>A0A444XYV1</accession>
<evidence type="ECO:0000313" key="10">
    <source>
        <dbReference type="EMBL" id="RYQ94850.1"/>
    </source>
</evidence>
<protein>
    <recommendedName>
        <fullName evidence="12">Senescence-associated carboxylesterase 101</fullName>
    </recommendedName>
</protein>